<dbReference type="Pfam" id="PF00535">
    <property type="entry name" value="Glycos_transf_2"/>
    <property type="match status" value="1"/>
</dbReference>
<sequence length="327" mass="37863">MIKVSVIVHTYKHENYIRQTLDSIVNQQVNFEYEVIVGDDASPDSTPDIIREYQQKYPHLIKPLLHPVNLGGFGKNNTMATLAEAKGQYIAPMDGDDYWTSPHKLQKQVDFLDANPDFVACFHNALIHFEDGSHPDEYVNTPEQKVVTTLDDLVGEDEVWYMATSAVMFRHGIMKTYPQWFHESKSGDIPRYILLGKHGKFYYMNDVMSVYRKNGGGMSFTDGKQDAEFLFNRIGMYKGIDQELDFRFHTRVRKNIARYYLMLANSIQYGDNPILSRYYALKSLVLSRPNNPEHLKKVLMTYVIPHRVMGIYANVKWQLMKIVGKAK</sequence>
<organism evidence="2 3">
    <name type="scientific">Flectobacillus roseus</name>
    <dbReference type="NCBI Taxonomy" id="502259"/>
    <lineage>
        <taxon>Bacteria</taxon>
        <taxon>Pseudomonadati</taxon>
        <taxon>Bacteroidota</taxon>
        <taxon>Cytophagia</taxon>
        <taxon>Cytophagales</taxon>
        <taxon>Flectobacillaceae</taxon>
        <taxon>Flectobacillus</taxon>
    </lineage>
</organism>
<proteinExistence type="predicted"/>
<keyword evidence="2" id="KW-0808">Transferase</keyword>
<dbReference type="CDD" id="cd00761">
    <property type="entry name" value="Glyco_tranf_GTA_type"/>
    <property type="match status" value="1"/>
</dbReference>
<evidence type="ECO:0000313" key="2">
    <source>
        <dbReference type="EMBL" id="MDI9857652.1"/>
    </source>
</evidence>
<gene>
    <name evidence="2" type="ORF">QM524_00395</name>
</gene>
<dbReference type="Gene3D" id="3.90.550.10">
    <property type="entry name" value="Spore Coat Polysaccharide Biosynthesis Protein SpsA, Chain A"/>
    <property type="match status" value="1"/>
</dbReference>
<dbReference type="EMBL" id="JASHIF010000002">
    <property type="protein sequence ID" value="MDI9857652.1"/>
    <property type="molecule type" value="Genomic_DNA"/>
</dbReference>
<dbReference type="GO" id="GO:0016757">
    <property type="term" value="F:glycosyltransferase activity"/>
    <property type="evidence" value="ECO:0007669"/>
    <property type="project" value="UniProtKB-KW"/>
</dbReference>
<protein>
    <submittedName>
        <fullName evidence="2">Glycosyltransferase family 2 protein</fullName>
        <ecNumber evidence="2">2.4.-.-</ecNumber>
    </submittedName>
</protein>
<dbReference type="PANTHER" id="PTHR22916">
    <property type="entry name" value="GLYCOSYLTRANSFERASE"/>
    <property type="match status" value="1"/>
</dbReference>
<dbReference type="SUPFAM" id="SSF53448">
    <property type="entry name" value="Nucleotide-diphospho-sugar transferases"/>
    <property type="match status" value="1"/>
</dbReference>
<dbReference type="InterPro" id="IPR029044">
    <property type="entry name" value="Nucleotide-diphossugar_trans"/>
</dbReference>
<dbReference type="EC" id="2.4.-.-" evidence="2"/>
<dbReference type="InterPro" id="IPR001173">
    <property type="entry name" value="Glyco_trans_2-like"/>
</dbReference>
<comment type="caution">
    <text evidence="2">The sequence shown here is derived from an EMBL/GenBank/DDBJ whole genome shotgun (WGS) entry which is preliminary data.</text>
</comment>
<evidence type="ECO:0000259" key="1">
    <source>
        <dbReference type="Pfam" id="PF00535"/>
    </source>
</evidence>
<evidence type="ECO:0000313" key="3">
    <source>
        <dbReference type="Proteomes" id="UP001236507"/>
    </source>
</evidence>
<feature type="domain" description="Glycosyltransferase 2-like" evidence="1">
    <location>
        <begin position="5"/>
        <end position="173"/>
    </location>
</feature>
<dbReference type="Proteomes" id="UP001236507">
    <property type="component" value="Unassembled WGS sequence"/>
</dbReference>
<dbReference type="RefSeq" id="WP_283342987.1">
    <property type="nucleotide sequence ID" value="NZ_JASHIF010000002.1"/>
</dbReference>
<keyword evidence="3" id="KW-1185">Reference proteome</keyword>
<reference evidence="2 3" key="1">
    <citation type="submission" date="2023-05" db="EMBL/GenBank/DDBJ databases">
        <title>Novel species of genus Flectobacillus isolated from stream in China.</title>
        <authorList>
            <person name="Lu H."/>
        </authorList>
    </citation>
    <scope>NUCLEOTIDE SEQUENCE [LARGE SCALE GENOMIC DNA]</scope>
    <source>
        <strain evidence="2 3">KCTC 42575</strain>
    </source>
</reference>
<keyword evidence="2" id="KW-0328">Glycosyltransferase</keyword>
<dbReference type="PANTHER" id="PTHR22916:SF3">
    <property type="entry name" value="UDP-GLCNAC:BETAGAL BETA-1,3-N-ACETYLGLUCOSAMINYLTRANSFERASE-LIKE PROTEIN 1"/>
    <property type="match status" value="1"/>
</dbReference>
<name>A0ABT6Y276_9BACT</name>
<accession>A0ABT6Y276</accession>